<evidence type="ECO:0000259" key="11">
    <source>
        <dbReference type="Pfam" id="PF02223"/>
    </source>
</evidence>
<evidence type="ECO:0000256" key="10">
    <source>
        <dbReference type="HAMAP-Rule" id="MF_00165"/>
    </source>
</evidence>
<dbReference type="Proteomes" id="UP001549162">
    <property type="component" value="Unassembled WGS sequence"/>
</dbReference>
<dbReference type="InterPro" id="IPR039430">
    <property type="entry name" value="Thymidylate_kin-like_dom"/>
</dbReference>
<comment type="catalytic activity">
    <reaction evidence="9 10">
        <text>dTMP + ATP = dTDP + ADP</text>
        <dbReference type="Rhea" id="RHEA:13517"/>
        <dbReference type="ChEBI" id="CHEBI:30616"/>
        <dbReference type="ChEBI" id="CHEBI:58369"/>
        <dbReference type="ChEBI" id="CHEBI:63528"/>
        <dbReference type="ChEBI" id="CHEBI:456216"/>
        <dbReference type="EC" id="2.7.4.9"/>
    </reaction>
</comment>
<dbReference type="CDD" id="cd01672">
    <property type="entry name" value="TMPK"/>
    <property type="match status" value="1"/>
</dbReference>
<dbReference type="HAMAP" id="MF_00165">
    <property type="entry name" value="Thymidylate_kinase"/>
    <property type="match status" value="1"/>
</dbReference>
<keyword evidence="13" id="KW-1185">Reference proteome</keyword>
<evidence type="ECO:0000256" key="2">
    <source>
        <dbReference type="ARBA" id="ARBA00012980"/>
    </source>
</evidence>
<gene>
    <name evidence="10" type="primary">tmk</name>
    <name evidence="12" type="ORF">ABID14_000580</name>
</gene>
<evidence type="ECO:0000256" key="6">
    <source>
        <dbReference type="ARBA" id="ARBA00022741"/>
    </source>
</evidence>
<dbReference type="PANTHER" id="PTHR10344:SF4">
    <property type="entry name" value="UMP-CMP KINASE 2, MITOCHONDRIAL"/>
    <property type="match status" value="1"/>
</dbReference>
<evidence type="ECO:0000256" key="9">
    <source>
        <dbReference type="ARBA" id="ARBA00048743"/>
    </source>
</evidence>
<dbReference type="Gene3D" id="3.40.50.300">
    <property type="entry name" value="P-loop containing nucleotide triphosphate hydrolases"/>
    <property type="match status" value="1"/>
</dbReference>
<comment type="function">
    <text evidence="10">Phosphorylation of dTMP to form dTDP in both de novo and salvage pathways of dTTP synthesis.</text>
</comment>
<dbReference type="EMBL" id="JBEPMA010000002">
    <property type="protein sequence ID" value="MET3616955.1"/>
    <property type="molecule type" value="Genomic_DNA"/>
</dbReference>
<keyword evidence="4 10" id="KW-0808">Transferase</keyword>
<dbReference type="GO" id="GO:0004798">
    <property type="term" value="F:dTMP kinase activity"/>
    <property type="evidence" value="ECO:0007669"/>
    <property type="project" value="UniProtKB-EC"/>
</dbReference>
<accession>A0ABV2JAM8</accession>
<feature type="binding site" evidence="10">
    <location>
        <begin position="9"/>
        <end position="16"/>
    </location>
    <ligand>
        <name>ATP</name>
        <dbReference type="ChEBI" id="CHEBI:30616"/>
    </ligand>
</feature>
<evidence type="ECO:0000313" key="12">
    <source>
        <dbReference type="EMBL" id="MET3616955.1"/>
    </source>
</evidence>
<evidence type="ECO:0000256" key="5">
    <source>
        <dbReference type="ARBA" id="ARBA00022727"/>
    </source>
</evidence>
<evidence type="ECO:0000256" key="3">
    <source>
        <dbReference type="ARBA" id="ARBA00017144"/>
    </source>
</evidence>
<dbReference type="PROSITE" id="PS01331">
    <property type="entry name" value="THYMIDYLATE_KINASE"/>
    <property type="match status" value="1"/>
</dbReference>
<feature type="domain" description="Thymidylate kinase-like" evidence="11">
    <location>
        <begin position="7"/>
        <end position="190"/>
    </location>
</feature>
<name>A0ABV2JAM8_9FIRM</name>
<dbReference type="InterPro" id="IPR027417">
    <property type="entry name" value="P-loop_NTPase"/>
</dbReference>
<evidence type="ECO:0000256" key="8">
    <source>
        <dbReference type="ARBA" id="ARBA00022840"/>
    </source>
</evidence>
<evidence type="ECO:0000313" key="13">
    <source>
        <dbReference type="Proteomes" id="UP001549162"/>
    </source>
</evidence>
<comment type="caution">
    <text evidence="12">The sequence shown here is derived from an EMBL/GenBank/DDBJ whole genome shotgun (WGS) entry which is preliminary data.</text>
</comment>
<dbReference type="InterPro" id="IPR018095">
    <property type="entry name" value="Thymidylate_kin_CS"/>
</dbReference>
<reference evidence="12 13" key="1">
    <citation type="submission" date="2024-06" db="EMBL/GenBank/DDBJ databases">
        <title>Genomic Encyclopedia of Type Strains, Phase IV (KMG-IV): sequencing the most valuable type-strain genomes for metagenomic binning, comparative biology and taxonomic classification.</title>
        <authorList>
            <person name="Goeker M."/>
        </authorList>
    </citation>
    <scope>NUCLEOTIDE SEQUENCE [LARGE SCALE GENOMIC DNA]</scope>
    <source>
        <strain evidence="12 13">DSM 21460</strain>
    </source>
</reference>
<proteinExistence type="inferred from homology"/>
<dbReference type="Pfam" id="PF02223">
    <property type="entry name" value="Thymidylate_kin"/>
    <property type="match status" value="1"/>
</dbReference>
<dbReference type="InterPro" id="IPR018094">
    <property type="entry name" value="Thymidylate_kinase"/>
</dbReference>
<keyword evidence="8 10" id="KW-0067">ATP-binding</keyword>
<dbReference type="EC" id="2.7.4.9" evidence="2 10"/>
<comment type="similarity">
    <text evidence="1 10">Belongs to the thymidylate kinase family.</text>
</comment>
<evidence type="ECO:0000256" key="1">
    <source>
        <dbReference type="ARBA" id="ARBA00009776"/>
    </source>
</evidence>
<dbReference type="RefSeq" id="WP_354367015.1">
    <property type="nucleotide sequence ID" value="NZ_JBEPMA010000002.1"/>
</dbReference>
<organism evidence="12 13">
    <name type="scientific">Peptoniphilus olsenii</name>
    <dbReference type="NCBI Taxonomy" id="411570"/>
    <lineage>
        <taxon>Bacteria</taxon>
        <taxon>Bacillati</taxon>
        <taxon>Bacillota</taxon>
        <taxon>Tissierellia</taxon>
        <taxon>Tissierellales</taxon>
        <taxon>Peptoniphilaceae</taxon>
        <taxon>Peptoniphilus</taxon>
    </lineage>
</organism>
<keyword evidence="7 10" id="KW-0418">Kinase</keyword>
<sequence>MSLFITFEGPDGSGKSTMANLVYEELLRRKKPVIKTREPGGTRIGEKIRGVILDNDLTEMNMRTEALLYAASRAQHVEEKIIPNIEKGINVLCERFVLSSLAYQGSGRGQKLDDILSINNFATMGCEPDIVFIFKTDKKTLNRKNEETYDRLEMESDDFHKKVTDFYNKLEKKDNYYFIDATQTIEEVFHDCMKILETKGGLI</sequence>
<keyword evidence="6 10" id="KW-0547">Nucleotide-binding</keyword>
<evidence type="ECO:0000256" key="7">
    <source>
        <dbReference type="ARBA" id="ARBA00022777"/>
    </source>
</evidence>
<dbReference type="NCBIfam" id="TIGR00041">
    <property type="entry name" value="DTMP_kinase"/>
    <property type="match status" value="1"/>
</dbReference>
<keyword evidence="5 10" id="KW-0545">Nucleotide biosynthesis</keyword>
<protein>
    <recommendedName>
        <fullName evidence="3 10">Thymidylate kinase</fullName>
        <ecNumber evidence="2 10">2.7.4.9</ecNumber>
    </recommendedName>
    <alternativeName>
        <fullName evidence="10">dTMP kinase</fullName>
    </alternativeName>
</protein>
<dbReference type="SUPFAM" id="SSF52540">
    <property type="entry name" value="P-loop containing nucleoside triphosphate hydrolases"/>
    <property type="match status" value="1"/>
</dbReference>
<evidence type="ECO:0000256" key="4">
    <source>
        <dbReference type="ARBA" id="ARBA00022679"/>
    </source>
</evidence>
<dbReference type="PANTHER" id="PTHR10344">
    <property type="entry name" value="THYMIDYLATE KINASE"/>
    <property type="match status" value="1"/>
</dbReference>